<dbReference type="PIRSF" id="PIRSF000124">
    <property type="entry name" value="UDPglc_GDPman_dh"/>
    <property type="match status" value="1"/>
</dbReference>
<evidence type="ECO:0000313" key="8">
    <source>
        <dbReference type="EMBL" id="GAH59093.1"/>
    </source>
</evidence>
<dbReference type="AlphaFoldDB" id="X1INI0"/>
<dbReference type="Pfam" id="PF00984">
    <property type="entry name" value="UDPG_MGDP_dh"/>
    <property type="match status" value="1"/>
</dbReference>
<evidence type="ECO:0000256" key="6">
    <source>
        <dbReference type="ARBA" id="ARBA00047473"/>
    </source>
</evidence>
<feature type="non-terminal residue" evidence="8">
    <location>
        <position position="276"/>
    </location>
</feature>
<dbReference type="InterPro" id="IPR008927">
    <property type="entry name" value="6-PGluconate_DH-like_C_sf"/>
</dbReference>
<evidence type="ECO:0000256" key="4">
    <source>
        <dbReference type="ARBA" id="ARBA00023002"/>
    </source>
</evidence>
<feature type="non-terminal residue" evidence="8">
    <location>
        <position position="1"/>
    </location>
</feature>
<dbReference type="EC" id="1.1.1.22" evidence="3"/>
<reference evidence="8" key="1">
    <citation type="journal article" date="2014" name="Front. Microbiol.">
        <title>High frequency of phylogenetically diverse reductive dehalogenase-homologous genes in deep subseafloor sedimentary metagenomes.</title>
        <authorList>
            <person name="Kawai M."/>
            <person name="Futagami T."/>
            <person name="Toyoda A."/>
            <person name="Takaki Y."/>
            <person name="Nishi S."/>
            <person name="Hori S."/>
            <person name="Arai W."/>
            <person name="Tsubouchi T."/>
            <person name="Morono Y."/>
            <person name="Uchiyama I."/>
            <person name="Ito T."/>
            <person name="Fujiyama A."/>
            <person name="Inagaki F."/>
            <person name="Takami H."/>
        </authorList>
    </citation>
    <scope>NUCLEOTIDE SEQUENCE</scope>
    <source>
        <strain evidence="8">Expedition CK06-06</strain>
    </source>
</reference>
<dbReference type="Pfam" id="PF03721">
    <property type="entry name" value="UDPG_MGDP_dh_N"/>
    <property type="match status" value="1"/>
</dbReference>
<evidence type="ECO:0000256" key="2">
    <source>
        <dbReference type="ARBA" id="ARBA00006601"/>
    </source>
</evidence>
<accession>X1INI0</accession>
<dbReference type="SUPFAM" id="SSF51735">
    <property type="entry name" value="NAD(P)-binding Rossmann-fold domains"/>
    <property type="match status" value="1"/>
</dbReference>
<dbReference type="PANTHER" id="PTHR43750">
    <property type="entry name" value="UDP-GLUCOSE 6-DEHYDROGENASE TUAD"/>
    <property type="match status" value="1"/>
</dbReference>
<gene>
    <name evidence="8" type="ORF">S03H2_38809</name>
</gene>
<dbReference type="SUPFAM" id="SSF52413">
    <property type="entry name" value="UDP-glucose/GDP-mannose dehydrogenase C-terminal domain"/>
    <property type="match status" value="1"/>
</dbReference>
<evidence type="ECO:0000259" key="7">
    <source>
        <dbReference type="SMART" id="SM00984"/>
    </source>
</evidence>
<dbReference type="InterPro" id="IPR014027">
    <property type="entry name" value="UDP-Glc/GDP-Man_DH_C"/>
</dbReference>
<dbReference type="InterPro" id="IPR036291">
    <property type="entry name" value="NAD(P)-bd_dom_sf"/>
</dbReference>
<evidence type="ECO:0000256" key="3">
    <source>
        <dbReference type="ARBA" id="ARBA00012954"/>
    </source>
</evidence>
<name>X1INI0_9ZZZZ</name>
<dbReference type="GO" id="GO:0000271">
    <property type="term" value="P:polysaccharide biosynthetic process"/>
    <property type="evidence" value="ECO:0007669"/>
    <property type="project" value="InterPro"/>
</dbReference>
<protein>
    <recommendedName>
        <fullName evidence="3">UDP-glucose 6-dehydrogenase</fullName>
        <ecNumber evidence="3">1.1.1.22</ecNumber>
    </recommendedName>
</protein>
<dbReference type="SMART" id="SM00984">
    <property type="entry name" value="UDPG_MGDP_dh_C"/>
    <property type="match status" value="1"/>
</dbReference>
<organism evidence="8">
    <name type="scientific">marine sediment metagenome</name>
    <dbReference type="NCBI Taxonomy" id="412755"/>
    <lineage>
        <taxon>unclassified sequences</taxon>
        <taxon>metagenomes</taxon>
        <taxon>ecological metagenomes</taxon>
    </lineage>
</organism>
<dbReference type="UniPathway" id="UPA00038">
    <property type="reaction ID" value="UER00491"/>
</dbReference>
<proteinExistence type="inferred from homology"/>
<feature type="domain" description="UDP-glucose/GDP-mannose dehydrogenase C-terminal" evidence="7">
    <location>
        <begin position="175"/>
        <end position="275"/>
    </location>
</feature>
<comment type="catalytic activity">
    <reaction evidence="6">
        <text>UDP-alpha-D-glucose + 2 NAD(+) + H2O = UDP-alpha-D-glucuronate + 2 NADH + 3 H(+)</text>
        <dbReference type="Rhea" id="RHEA:23596"/>
        <dbReference type="ChEBI" id="CHEBI:15377"/>
        <dbReference type="ChEBI" id="CHEBI:15378"/>
        <dbReference type="ChEBI" id="CHEBI:57540"/>
        <dbReference type="ChEBI" id="CHEBI:57945"/>
        <dbReference type="ChEBI" id="CHEBI:58052"/>
        <dbReference type="ChEBI" id="CHEBI:58885"/>
        <dbReference type="EC" id="1.1.1.22"/>
    </reaction>
</comment>
<dbReference type="EMBL" id="BARU01023950">
    <property type="protein sequence ID" value="GAH59093.1"/>
    <property type="molecule type" value="Genomic_DNA"/>
</dbReference>
<dbReference type="InterPro" id="IPR028357">
    <property type="entry name" value="UDPglc_DH_bac"/>
</dbReference>
<dbReference type="Gene3D" id="3.40.50.720">
    <property type="entry name" value="NAD(P)-binding Rossmann-like Domain"/>
    <property type="match status" value="2"/>
</dbReference>
<dbReference type="GO" id="GO:0006065">
    <property type="term" value="P:UDP-glucuronate biosynthetic process"/>
    <property type="evidence" value="ECO:0007669"/>
    <property type="project" value="UniProtKB-UniPathway"/>
</dbReference>
<dbReference type="Gene3D" id="1.20.5.100">
    <property type="entry name" value="Cytochrome c1, transmembrane anchor, C-terminal"/>
    <property type="match status" value="1"/>
</dbReference>
<dbReference type="NCBIfam" id="TIGR03026">
    <property type="entry name" value="NDP-sugDHase"/>
    <property type="match status" value="1"/>
</dbReference>
<dbReference type="SUPFAM" id="SSF48179">
    <property type="entry name" value="6-phosphogluconate dehydrogenase C-terminal domain-like"/>
    <property type="match status" value="1"/>
</dbReference>
<keyword evidence="4" id="KW-0560">Oxidoreductase</keyword>
<comment type="caution">
    <text evidence="8">The sequence shown here is derived from an EMBL/GenBank/DDBJ whole genome shotgun (WGS) entry which is preliminary data.</text>
</comment>
<dbReference type="PANTHER" id="PTHR43750:SF3">
    <property type="entry name" value="UDP-GLUCOSE 6-DEHYDROGENASE TUAD"/>
    <property type="match status" value="1"/>
</dbReference>
<dbReference type="Pfam" id="PF03720">
    <property type="entry name" value="UDPG_MGDP_dh_C"/>
    <property type="match status" value="1"/>
</dbReference>
<dbReference type="GO" id="GO:0003979">
    <property type="term" value="F:UDP-glucose 6-dehydrogenase activity"/>
    <property type="evidence" value="ECO:0007669"/>
    <property type="project" value="UniProtKB-EC"/>
</dbReference>
<dbReference type="InterPro" id="IPR014026">
    <property type="entry name" value="UDP-Glc/GDP-Man_DH_dimer"/>
</dbReference>
<evidence type="ECO:0000256" key="5">
    <source>
        <dbReference type="ARBA" id="ARBA00023027"/>
    </source>
</evidence>
<dbReference type="PIRSF" id="PIRSF500134">
    <property type="entry name" value="UDPglc_DH_bac"/>
    <property type="match status" value="1"/>
</dbReference>
<keyword evidence="5" id="KW-0520">NAD</keyword>
<evidence type="ECO:0000256" key="1">
    <source>
        <dbReference type="ARBA" id="ARBA00004701"/>
    </source>
</evidence>
<dbReference type="InterPro" id="IPR036220">
    <property type="entry name" value="UDP-Glc/GDP-Man_DH_C_sf"/>
</dbReference>
<comment type="pathway">
    <text evidence="1">Nucleotide-sugar biosynthesis; UDP-alpha-D-glucuronate biosynthesis; UDP-alpha-D-glucuronate from UDP-alpha-D-glucose: step 1/1.</text>
</comment>
<dbReference type="InterPro" id="IPR017476">
    <property type="entry name" value="UDP-Glc/GDP-Man"/>
</dbReference>
<dbReference type="InterPro" id="IPR001732">
    <property type="entry name" value="UDP-Glc/GDP-Man_DH_N"/>
</dbReference>
<dbReference type="GO" id="GO:0051287">
    <property type="term" value="F:NAD binding"/>
    <property type="evidence" value="ECO:0007669"/>
    <property type="project" value="InterPro"/>
</dbReference>
<comment type="similarity">
    <text evidence="2">Belongs to the UDP-glucose/GDP-mannose dehydrogenase family.</text>
</comment>
<sequence>GKDFGVGMNPEFLREGVALKDFLAPDRIVIGGNDERSQQLIAKTYEGFEAPILQVDPTTAEIIKLASNSFLAMKISFINEIANIAEKVGSDVSSIAQGVGMDERISNKFLRAGLGYGGSCFPKDVSALYQKSKELNVPSNLLKATIETNKIQPLRAIELLKEIYAGESLKDKRIAILGLAFKPDTDDIRDAVSVPIIEKLLEEGAIVYATDPVAMNNFEKEIANENLHLVNSIEEVLLSSEGCILVTEWKIYKDISPEMFLELMKNPILIDGRRAY</sequence>